<evidence type="ECO:0000313" key="1">
    <source>
        <dbReference type="EMBL" id="URI07643.1"/>
    </source>
</evidence>
<name>A0ABY4S2F7_AQUTE</name>
<sequence>MDAQMPDKFVIDAYLIGDSLYFVANSAVADGSVVFELPSERCELSAPDEELGSAILRTAARCREGVSLQGAGSDDVAKALGFKSNADIRKKLVPFVISRSGSGEKLAIYLMRRQKSQVVFTGEELLANIDDKRQIGQLARAAAKTSTQ</sequence>
<evidence type="ECO:0000313" key="2">
    <source>
        <dbReference type="Proteomes" id="UP001056201"/>
    </source>
</evidence>
<accession>A0ABY4S2F7</accession>
<keyword evidence="2" id="KW-1185">Reference proteome</keyword>
<dbReference type="EMBL" id="CP097635">
    <property type="protein sequence ID" value="URI07643.1"/>
    <property type="molecule type" value="Genomic_DNA"/>
</dbReference>
<dbReference type="RefSeq" id="WP_250195876.1">
    <property type="nucleotide sequence ID" value="NZ_CP097635.1"/>
</dbReference>
<protein>
    <submittedName>
        <fullName evidence="1">Uncharacterized protein</fullName>
    </submittedName>
</protein>
<reference evidence="1" key="1">
    <citation type="submission" date="2022-05" db="EMBL/GenBank/DDBJ databases">
        <title>An RpoN-dependent PEP-CTERM gene is involved in floc formation of an Aquincola tertiaricarbonis strain.</title>
        <authorList>
            <person name="Qiu D."/>
            <person name="Xia M."/>
        </authorList>
    </citation>
    <scope>NUCLEOTIDE SEQUENCE</scope>
    <source>
        <strain evidence="1">RN12</strain>
    </source>
</reference>
<dbReference type="Proteomes" id="UP001056201">
    <property type="component" value="Chromosome 1"/>
</dbReference>
<proteinExistence type="predicted"/>
<gene>
    <name evidence="1" type="ORF">MW290_03205</name>
</gene>
<organism evidence="1 2">
    <name type="scientific">Aquincola tertiaricarbonis</name>
    <dbReference type="NCBI Taxonomy" id="391953"/>
    <lineage>
        <taxon>Bacteria</taxon>
        <taxon>Pseudomonadati</taxon>
        <taxon>Pseudomonadota</taxon>
        <taxon>Betaproteobacteria</taxon>
        <taxon>Burkholderiales</taxon>
        <taxon>Sphaerotilaceae</taxon>
        <taxon>Aquincola</taxon>
    </lineage>
</organism>